<comment type="caution">
    <text evidence="4">The sequence shown here is derived from an EMBL/GenBank/DDBJ whole genome shotgun (WGS) entry which is preliminary data.</text>
</comment>
<evidence type="ECO:0000256" key="3">
    <source>
        <dbReference type="SAM" id="Phobius"/>
    </source>
</evidence>
<dbReference type="PANTHER" id="PTHR30093">
    <property type="entry name" value="GENERAL SECRETION PATHWAY PROTEIN G"/>
    <property type="match status" value="1"/>
</dbReference>
<organism evidence="4 5">
    <name type="scientific">Acinetobacter wuhouensis</name>
    <dbReference type="NCBI Taxonomy" id="1879050"/>
    <lineage>
        <taxon>Bacteria</taxon>
        <taxon>Pseudomonadati</taxon>
        <taxon>Pseudomonadota</taxon>
        <taxon>Gammaproteobacteria</taxon>
        <taxon>Moraxellales</taxon>
        <taxon>Moraxellaceae</taxon>
        <taxon>Acinetobacter</taxon>
    </lineage>
</organism>
<keyword evidence="2" id="KW-0488">Methylation</keyword>
<keyword evidence="3" id="KW-0812">Transmembrane</keyword>
<comment type="similarity">
    <text evidence="1">Belongs to the N-Me-Phe pilin family.</text>
</comment>
<evidence type="ECO:0000313" key="4">
    <source>
        <dbReference type="EMBL" id="RZG49130.1"/>
    </source>
</evidence>
<dbReference type="EMBL" id="SGSQ01000002">
    <property type="protein sequence ID" value="RZG49130.1"/>
    <property type="molecule type" value="Genomic_DNA"/>
</dbReference>
<dbReference type="AlphaFoldDB" id="A0A4Q7AKX2"/>
<reference evidence="4 5" key="1">
    <citation type="submission" date="2019-02" db="EMBL/GenBank/DDBJ databases">
        <title>The Batch Genome Submission of Acinetobacter spp. strains.</title>
        <authorList>
            <person name="Qin J."/>
            <person name="Hu Y."/>
            <person name="Ye H."/>
            <person name="Wei L."/>
            <person name="Feng Y."/>
            <person name="Zong Z."/>
        </authorList>
    </citation>
    <scope>NUCLEOTIDE SEQUENCE [LARGE SCALE GENOMIC DNA]</scope>
    <source>
        <strain evidence="4 5">WCHAW060049</strain>
    </source>
</reference>
<gene>
    <name evidence="4" type="ORF">EXU28_02000</name>
</gene>
<dbReference type="PANTHER" id="PTHR30093:SF34">
    <property type="entry name" value="PREPILIN PEPTIDASE-DEPENDENT PROTEIN D"/>
    <property type="match status" value="1"/>
</dbReference>
<dbReference type="InterPro" id="IPR045584">
    <property type="entry name" value="Pilin-like"/>
</dbReference>
<name>A0A4Q7AKX2_9GAMM</name>
<accession>A0A4Q7AKX2</accession>
<dbReference type="Proteomes" id="UP000293863">
    <property type="component" value="Unassembled WGS sequence"/>
</dbReference>
<keyword evidence="3" id="KW-1133">Transmembrane helix</keyword>
<proteinExistence type="inferred from homology"/>
<dbReference type="NCBIfam" id="TIGR02532">
    <property type="entry name" value="IV_pilin_GFxxxE"/>
    <property type="match status" value="1"/>
</dbReference>
<evidence type="ECO:0000256" key="2">
    <source>
        <dbReference type="ARBA" id="ARBA00022481"/>
    </source>
</evidence>
<dbReference type="SUPFAM" id="SSF54523">
    <property type="entry name" value="Pili subunits"/>
    <property type="match status" value="1"/>
</dbReference>
<dbReference type="RefSeq" id="WP_130168068.1">
    <property type="nucleotide sequence ID" value="NZ_SGSQ01000002.1"/>
</dbReference>
<dbReference type="Pfam" id="PF00114">
    <property type="entry name" value="Pilin"/>
    <property type="match status" value="1"/>
</dbReference>
<dbReference type="GO" id="GO:0009289">
    <property type="term" value="C:pilus"/>
    <property type="evidence" value="ECO:0007669"/>
    <property type="project" value="InterPro"/>
</dbReference>
<keyword evidence="5" id="KW-1185">Reference proteome</keyword>
<sequence>MNNNGFTLIELMIVVAIIGILAAFAIPAYMDYTTRAQVSEALNMASSLKSEVITKYGESGTCPTSPEDLGLDSLGTVNGKYVQRVGINTTYSGALCAFEFTFNSSGMNGGVAGKKLIFAMMNYTGNGSARWECASSQISQRFLPTVCHGI</sequence>
<feature type="transmembrane region" description="Helical" evidence="3">
    <location>
        <begin position="6"/>
        <end position="29"/>
    </location>
</feature>
<dbReference type="GO" id="GO:0007155">
    <property type="term" value="P:cell adhesion"/>
    <property type="evidence" value="ECO:0007669"/>
    <property type="project" value="InterPro"/>
</dbReference>
<dbReference type="Gene3D" id="3.30.700.10">
    <property type="entry name" value="Glycoprotein, Type 4 Pilin"/>
    <property type="match status" value="1"/>
</dbReference>
<dbReference type="Pfam" id="PF07963">
    <property type="entry name" value="N_methyl"/>
    <property type="match status" value="1"/>
</dbReference>
<evidence type="ECO:0000256" key="1">
    <source>
        <dbReference type="ARBA" id="ARBA00005233"/>
    </source>
</evidence>
<dbReference type="InterPro" id="IPR001082">
    <property type="entry name" value="Pilin"/>
</dbReference>
<dbReference type="InterPro" id="IPR012902">
    <property type="entry name" value="N_methyl_site"/>
</dbReference>
<protein>
    <submittedName>
        <fullName evidence="4">Pilin</fullName>
    </submittedName>
</protein>
<keyword evidence="3" id="KW-0472">Membrane</keyword>
<evidence type="ECO:0000313" key="5">
    <source>
        <dbReference type="Proteomes" id="UP000293863"/>
    </source>
</evidence>